<dbReference type="Pfam" id="PF01661">
    <property type="entry name" value="Macro"/>
    <property type="match status" value="1"/>
</dbReference>
<proteinExistence type="predicted"/>
<dbReference type="CDD" id="cd02908">
    <property type="entry name" value="Macro_OAADPr_deacetylase"/>
    <property type="match status" value="1"/>
</dbReference>
<dbReference type="PANTHER" id="PTHR11106:SF27">
    <property type="entry name" value="MACRO DOMAIN-CONTAINING PROTEIN"/>
    <property type="match status" value="1"/>
</dbReference>
<dbReference type="PROSITE" id="PS51154">
    <property type="entry name" value="MACRO"/>
    <property type="match status" value="1"/>
</dbReference>
<accession>A0A7K0K1W2</accession>
<sequence>MEIAILQADITTLPVDAIVNAANSSLLGGGGVDGAIHRAAGPKLLEACREIRRTTLPEGLPVSQAVSTPGFNLPAKWVIHTVGPNRHAGQTDPYLLESAFHNSLQEAVQLGARTIAFPAISGGVYGWDLEEVARIGVETVDRFESSLPEACPGCLETVTFALFSDKAERCFREALDRLN</sequence>
<keyword evidence="3" id="KW-1185">Reference proteome</keyword>
<protein>
    <submittedName>
        <fullName evidence="2">O-acetyl-ADP-ribose deacetylase</fullName>
    </submittedName>
</protein>
<organism evidence="2 3">
    <name type="scientific">Mobiluncus porci</name>
    <dbReference type="NCBI Taxonomy" id="2652278"/>
    <lineage>
        <taxon>Bacteria</taxon>
        <taxon>Bacillati</taxon>
        <taxon>Actinomycetota</taxon>
        <taxon>Actinomycetes</taxon>
        <taxon>Actinomycetales</taxon>
        <taxon>Actinomycetaceae</taxon>
        <taxon>Mobiluncus</taxon>
    </lineage>
</organism>
<dbReference type="RefSeq" id="WP_154543346.1">
    <property type="nucleotide sequence ID" value="NZ_JAQYQY010000011.1"/>
</dbReference>
<dbReference type="Gene3D" id="3.40.220.10">
    <property type="entry name" value="Leucine Aminopeptidase, subunit E, domain 1"/>
    <property type="match status" value="1"/>
</dbReference>
<dbReference type="NCBIfam" id="NF001664">
    <property type="entry name" value="PRK00431.1-6"/>
    <property type="match status" value="1"/>
</dbReference>
<dbReference type="SMART" id="SM00506">
    <property type="entry name" value="A1pp"/>
    <property type="match status" value="1"/>
</dbReference>
<dbReference type="EMBL" id="VUMY01000003">
    <property type="protein sequence ID" value="MST49050.1"/>
    <property type="molecule type" value="Genomic_DNA"/>
</dbReference>
<reference evidence="2 3" key="1">
    <citation type="submission" date="2019-08" db="EMBL/GenBank/DDBJ databases">
        <title>In-depth cultivation of the pig gut microbiome towards novel bacterial diversity and tailored functional studies.</title>
        <authorList>
            <person name="Wylensek D."/>
            <person name="Hitch T.C.A."/>
            <person name="Clavel T."/>
        </authorList>
    </citation>
    <scope>NUCLEOTIDE SEQUENCE [LARGE SCALE GENOMIC DNA]</scope>
    <source>
        <strain evidence="2 3">RF-GAM-744-WT-7</strain>
    </source>
</reference>
<dbReference type="InterPro" id="IPR002589">
    <property type="entry name" value="Macro_dom"/>
</dbReference>
<dbReference type="AlphaFoldDB" id="A0A7K0K1W2"/>
<evidence type="ECO:0000313" key="3">
    <source>
        <dbReference type="Proteomes" id="UP000442535"/>
    </source>
</evidence>
<dbReference type="PANTHER" id="PTHR11106">
    <property type="entry name" value="GANGLIOSIDE INDUCED DIFFERENTIATION ASSOCIATED PROTEIN 2-RELATED"/>
    <property type="match status" value="1"/>
</dbReference>
<dbReference type="InterPro" id="IPR043472">
    <property type="entry name" value="Macro_dom-like"/>
</dbReference>
<feature type="domain" description="Macro" evidence="1">
    <location>
        <begin position="1"/>
        <end position="179"/>
    </location>
</feature>
<dbReference type="SUPFAM" id="SSF52949">
    <property type="entry name" value="Macro domain-like"/>
    <property type="match status" value="1"/>
</dbReference>
<evidence type="ECO:0000259" key="1">
    <source>
        <dbReference type="PROSITE" id="PS51154"/>
    </source>
</evidence>
<gene>
    <name evidence="2" type="ORF">FYJ63_02085</name>
</gene>
<name>A0A7K0K1W2_9ACTO</name>
<dbReference type="Proteomes" id="UP000442535">
    <property type="component" value="Unassembled WGS sequence"/>
</dbReference>
<evidence type="ECO:0000313" key="2">
    <source>
        <dbReference type="EMBL" id="MST49050.1"/>
    </source>
</evidence>
<comment type="caution">
    <text evidence="2">The sequence shown here is derived from an EMBL/GenBank/DDBJ whole genome shotgun (WGS) entry which is preliminary data.</text>
</comment>